<dbReference type="PANTHER" id="PTHR43622:SF7">
    <property type="entry name" value="3-DEHYDROQUINATE SYNTHASE, CHLOROPLASTIC"/>
    <property type="match status" value="1"/>
</dbReference>
<keyword evidence="9 18" id="KW-0963">Cytoplasm</keyword>
<name>A0A1G6J3B1_9BACI</name>
<dbReference type="Pfam" id="PF24621">
    <property type="entry name" value="DHQS_C"/>
    <property type="match status" value="1"/>
</dbReference>
<evidence type="ECO:0000256" key="4">
    <source>
        <dbReference type="ARBA" id="ARBA00004496"/>
    </source>
</evidence>
<dbReference type="Gene3D" id="1.20.1090.10">
    <property type="entry name" value="Dehydroquinate synthase-like - alpha domain"/>
    <property type="match status" value="1"/>
</dbReference>
<dbReference type="GO" id="GO:0009423">
    <property type="term" value="P:chorismate biosynthetic process"/>
    <property type="evidence" value="ECO:0007669"/>
    <property type="project" value="UniProtKB-UniRule"/>
</dbReference>
<evidence type="ECO:0000256" key="12">
    <source>
        <dbReference type="ARBA" id="ARBA00022741"/>
    </source>
</evidence>
<dbReference type="EMBL" id="FMYM01000005">
    <property type="protein sequence ID" value="SDC13073.1"/>
    <property type="molecule type" value="Genomic_DNA"/>
</dbReference>
<comment type="pathway">
    <text evidence="5 18">Metabolic intermediate biosynthesis; chorismate biosynthesis; chorismate from D-erythrose 4-phosphate and phosphoenolpyruvate: step 2/7.</text>
</comment>
<feature type="domain" description="3-dehydroquinate synthase N-terminal" evidence="19">
    <location>
        <begin position="67"/>
        <end position="178"/>
    </location>
</feature>
<feature type="binding site" evidence="18">
    <location>
        <begin position="129"/>
        <end position="130"/>
    </location>
    <ligand>
        <name>NAD(+)</name>
        <dbReference type="ChEBI" id="CHEBI:57540"/>
    </ligand>
</feature>
<keyword evidence="14 18" id="KW-0520">NAD</keyword>
<reference evidence="22" key="1">
    <citation type="submission" date="2016-09" db="EMBL/GenBank/DDBJ databases">
        <authorList>
            <person name="Varghese N."/>
            <person name="Submissions S."/>
        </authorList>
    </citation>
    <scope>NUCLEOTIDE SEQUENCE [LARGE SCALE GENOMIC DNA]</scope>
    <source>
        <strain evidence="22">25nlg</strain>
    </source>
</reference>
<dbReference type="STRING" id="1464122.SAMN05421737_105238"/>
<feature type="binding site" evidence="18">
    <location>
        <position position="263"/>
    </location>
    <ligand>
        <name>Zn(2+)</name>
        <dbReference type="ChEBI" id="CHEBI:29105"/>
    </ligand>
</feature>
<keyword evidence="15 18" id="KW-0057">Aromatic amino acid biosynthesis</keyword>
<feature type="binding site" evidence="18">
    <location>
        <position position="183"/>
    </location>
    <ligand>
        <name>Zn(2+)</name>
        <dbReference type="ChEBI" id="CHEBI:29105"/>
    </ligand>
</feature>
<dbReference type="Proteomes" id="UP000242662">
    <property type="component" value="Unassembled WGS sequence"/>
</dbReference>
<dbReference type="Gene3D" id="3.40.50.1970">
    <property type="match status" value="1"/>
</dbReference>
<evidence type="ECO:0000313" key="22">
    <source>
        <dbReference type="Proteomes" id="UP000242662"/>
    </source>
</evidence>
<keyword evidence="12 18" id="KW-0547">Nucleotide-binding</keyword>
<dbReference type="CDD" id="cd08195">
    <property type="entry name" value="DHQS"/>
    <property type="match status" value="1"/>
</dbReference>
<dbReference type="HAMAP" id="MF_00110">
    <property type="entry name" value="DHQ_synthase"/>
    <property type="match status" value="1"/>
</dbReference>
<comment type="subcellular location">
    <subcellularLocation>
        <location evidence="4 18">Cytoplasm</location>
    </subcellularLocation>
</comment>
<comment type="catalytic activity">
    <reaction evidence="1 18">
        <text>7-phospho-2-dehydro-3-deoxy-D-arabino-heptonate = 3-dehydroquinate + phosphate</text>
        <dbReference type="Rhea" id="RHEA:21968"/>
        <dbReference type="ChEBI" id="CHEBI:32364"/>
        <dbReference type="ChEBI" id="CHEBI:43474"/>
        <dbReference type="ChEBI" id="CHEBI:58394"/>
        <dbReference type="EC" id="4.2.3.4"/>
    </reaction>
</comment>
<evidence type="ECO:0000256" key="1">
    <source>
        <dbReference type="ARBA" id="ARBA00001393"/>
    </source>
</evidence>
<evidence type="ECO:0000259" key="20">
    <source>
        <dbReference type="Pfam" id="PF24621"/>
    </source>
</evidence>
<comment type="cofactor">
    <cofactor evidence="2 18">
        <name>NAD(+)</name>
        <dbReference type="ChEBI" id="CHEBI:57540"/>
    </cofactor>
</comment>
<evidence type="ECO:0000256" key="15">
    <source>
        <dbReference type="ARBA" id="ARBA00023141"/>
    </source>
</evidence>
<evidence type="ECO:0000256" key="11">
    <source>
        <dbReference type="ARBA" id="ARBA00022723"/>
    </source>
</evidence>
<dbReference type="InterPro" id="IPR056179">
    <property type="entry name" value="DHQS_C"/>
</dbReference>
<dbReference type="UniPathway" id="UPA00053">
    <property type="reaction ID" value="UER00085"/>
</dbReference>
<dbReference type="SUPFAM" id="SSF56796">
    <property type="entry name" value="Dehydroquinate synthase-like"/>
    <property type="match status" value="1"/>
</dbReference>
<dbReference type="GO" id="GO:0003856">
    <property type="term" value="F:3-dehydroquinate synthase activity"/>
    <property type="evidence" value="ECO:0007669"/>
    <property type="project" value="UniProtKB-UniRule"/>
</dbReference>
<evidence type="ECO:0000256" key="18">
    <source>
        <dbReference type="HAMAP-Rule" id="MF_00110"/>
    </source>
</evidence>
<evidence type="ECO:0000256" key="3">
    <source>
        <dbReference type="ARBA" id="ARBA00001947"/>
    </source>
</evidence>
<organism evidence="21 22">
    <name type="scientific">Shouchella lonarensis</name>
    <dbReference type="NCBI Taxonomy" id="1464122"/>
    <lineage>
        <taxon>Bacteria</taxon>
        <taxon>Bacillati</taxon>
        <taxon>Bacillota</taxon>
        <taxon>Bacilli</taxon>
        <taxon>Bacillales</taxon>
        <taxon>Bacillaceae</taxon>
        <taxon>Shouchella</taxon>
    </lineage>
</organism>
<keyword evidence="11 18" id="KW-0479">Metal-binding</keyword>
<dbReference type="Pfam" id="PF01761">
    <property type="entry name" value="DHQ_synthase"/>
    <property type="match status" value="1"/>
</dbReference>
<dbReference type="NCBIfam" id="TIGR01357">
    <property type="entry name" value="aroB"/>
    <property type="match status" value="1"/>
</dbReference>
<feature type="binding site" evidence="18">
    <location>
        <position position="150"/>
    </location>
    <ligand>
        <name>NAD(+)</name>
        <dbReference type="ChEBI" id="CHEBI:57540"/>
    </ligand>
</feature>
<comment type="function">
    <text evidence="18">Catalyzes the conversion of 3-deoxy-D-arabino-heptulosonate 7-phosphate (DAHP) to dehydroquinate (DHQ).</text>
</comment>
<dbReference type="OrthoDB" id="9806583at2"/>
<dbReference type="GO" id="GO:0009073">
    <property type="term" value="P:aromatic amino acid family biosynthetic process"/>
    <property type="evidence" value="ECO:0007669"/>
    <property type="project" value="UniProtKB-KW"/>
</dbReference>
<evidence type="ECO:0000256" key="2">
    <source>
        <dbReference type="ARBA" id="ARBA00001911"/>
    </source>
</evidence>
<dbReference type="AlphaFoldDB" id="A0A1G6J3B1"/>
<dbReference type="GO" id="GO:0005737">
    <property type="term" value="C:cytoplasm"/>
    <property type="evidence" value="ECO:0007669"/>
    <property type="project" value="UniProtKB-SubCell"/>
</dbReference>
<dbReference type="InterPro" id="IPR016037">
    <property type="entry name" value="DHQ_synth_AroB"/>
</dbReference>
<evidence type="ECO:0000256" key="14">
    <source>
        <dbReference type="ARBA" id="ARBA00023027"/>
    </source>
</evidence>
<evidence type="ECO:0000313" key="21">
    <source>
        <dbReference type="EMBL" id="SDC13073.1"/>
    </source>
</evidence>
<dbReference type="PANTHER" id="PTHR43622">
    <property type="entry name" value="3-DEHYDROQUINATE SYNTHASE"/>
    <property type="match status" value="1"/>
</dbReference>
<dbReference type="InterPro" id="IPR030960">
    <property type="entry name" value="DHQS/DOIS_N"/>
</dbReference>
<dbReference type="EC" id="4.2.3.4" evidence="7 18"/>
<evidence type="ECO:0000256" key="13">
    <source>
        <dbReference type="ARBA" id="ARBA00022833"/>
    </source>
</evidence>
<keyword evidence="13 18" id="KW-0862">Zinc</keyword>
<feature type="binding site" evidence="18">
    <location>
        <begin position="105"/>
        <end position="109"/>
    </location>
    <ligand>
        <name>NAD(+)</name>
        <dbReference type="ChEBI" id="CHEBI:57540"/>
    </ligand>
</feature>
<dbReference type="FunFam" id="3.40.50.1970:FF:000007">
    <property type="entry name" value="Pentafunctional AROM polypeptide"/>
    <property type="match status" value="1"/>
</dbReference>
<comment type="cofactor">
    <cofactor evidence="3">
        <name>Zn(2+)</name>
        <dbReference type="ChEBI" id="CHEBI:29105"/>
    </cofactor>
</comment>
<dbReference type="GO" id="GO:0008652">
    <property type="term" value="P:amino acid biosynthetic process"/>
    <property type="evidence" value="ECO:0007669"/>
    <property type="project" value="UniProtKB-KW"/>
</dbReference>
<dbReference type="RefSeq" id="WP_090775582.1">
    <property type="nucleotide sequence ID" value="NZ_FMYM01000005.1"/>
</dbReference>
<sequence>MYTVDVKTTTKTYQVDIAQHMFNQMGKNIETYAPATTYLIVTDTEVAKRYLQTLKDTFSPETRVLTFVVPAGEQSKSFAQYEAILTYAFSNQLDRASVIVAFGGGVVGDLAGFVAGTYMRGIRFVQVPTTLLAHDASVGGKVAINLPTGKNIVGVFHQPEAVLFDPGLLRSLPDKEWRSGFAEIVKLGFIADRDFYNRLSACVTARVSLSEAAQMEMIASAIRIKAAIVAEDEREHGIRAYLNFGHTVGHALEAELGYGVLTHGEAVAVGMRIALSVSEELGGGQLPIGSFTSWFTKLGYDLTLPADIDVDRLLQRMHADKKATEGHLVMVLLSAVGEAYITEVDPTVVRKHIAAARKEV</sequence>
<evidence type="ECO:0000256" key="16">
    <source>
        <dbReference type="ARBA" id="ARBA00023239"/>
    </source>
</evidence>
<evidence type="ECO:0000256" key="5">
    <source>
        <dbReference type="ARBA" id="ARBA00004661"/>
    </source>
</evidence>
<evidence type="ECO:0000256" key="9">
    <source>
        <dbReference type="ARBA" id="ARBA00022490"/>
    </source>
</evidence>
<evidence type="ECO:0000259" key="19">
    <source>
        <dbReference type="Pfam" id="PF01761"/>
    </source>
</evidence>
<evidence type="ECO:0000256" key="6">
    <source>
        <dbReference type="ARBA" id="ARBA00005412"/>
    </source>
</evidence>
<evidence type="ECO:0000256" key="10">
    <source>
        <dbReference type="ARBA" id="ARBA00022605"/>
    </source>
</evidence>
<evidence type="ECO:0000256" key="17">
    <source>
        <dbReference type="ARBA" id="ARBA00023285"/>
    </source>
</evidence>
<comment type="cofactor">
    <cofactor evidence="18">
        <name>Co(2+)</name>
        <dbReference type="ChEBI" id="CHEBI:48828"/>
    </cofactor>
    <cofactor evidence="18">
        <name>Zn(2+)</name>
        <dbReference type="ChEBI" id="CHEBI:29105"/>
    </cofactor>
    <text evidence="18">Binds 1 divalent metal cation per subunit. Can use either Co(2+) or Zn(2+).</text>
</comment>
<comment type="caution">
    <text evidence="18">Lacks conserved residue(s) required for the propagation of feature annotation.</text>
</comment>
<keyword evidence="10 18" id="KW-0028">Amino-acid biosynthesis</keyword>
<keyword evidence="22" id="KW-1185">Reference proteome</keyword>
<dbReference type="PIRSF" id="PIRSF001455">
    <property type="entry name" value="DHQ_synth"/>
    <property type="match status" value="1"/>
</dbReference>
<keyword evidence="17 18" id="KW-0170">Cobalt</keyword>
<feature type="domain" description="3-dehydroquinate synthase C-terminal" evidence="20">
    <location>
        <begin position="180"/>
        <end position="323"/>
    </location>
</feature>
<feature type="binding site" evidence="18">
    <location>
        <position position="246"/>
    </location>
    <ligand>
        <name>Zn(2+)</name>
        <dbReference type="ChEBI" id="CHEBI:29105"/>
    </ligand>
</feature>
<dbReference type="InterPro" id="IPR050071">
    <property type="entry name" value="Dehydroquinate_synthase"/>
</dbReference>
<keyword evidence="16 18" id="KW-0456">Lyase</keyword>
<dbReference type="GO" id="GO:0000166">
    <property type="term" value="F:nucleotide binding"/>
    <property type="evidence" value="ECO:0007669"/>
    <property type="project" value="UniProtKB-KW"/>
</dbReference>
<dbReference type="GO" id="GO:0046872">
    <property type="term" value="F:metal ion binding"/>
    <property type="evidence" value="ECO:0007669"/>
    <property type="project" value="UniProtKB-KW"/>
</dbReference>
<evidence type="ECO:0000256" key="7">
    <source>
        <dbReference type="ARBA" id="ARBA00013031"/>
    </source>
</evidence>
<gene>
    <name evidence="18" type="primary">aroB</name>
    <name evidence="21" type="ORF">SAMN05421737_105238</name>
</gene>
<accession>A0A1G6J3B1</accession>
<feature type="binding site" evidence="18">
    <location>
        <position position="141"/>
    </location>
    <ligand>
        <name>NAD(+)</name>
        <dbReference type="ChEBI" id="CHEBI:57540"/>
    </ligand>
</feature>
<comment type="similarity">
    <text evidence="6 18">Belongs to the sugar phosphate cyclases superfamily. Dehydroquinate synthase family.</text>
</comment>
<evidence type="ECO:0000256" key="8">
    <source>
        <dbReference type="ARBA" id="ARBA00017684"/>
    </source>
</evidence>
<protein>
    <recommendedName>
        <fullName evidence="8 18">3-dehydroquinate synthase</fullName>
        <shortName evidence="18">DHQS</shortName>
        <ecNumber evidence="7 18">4.2.3.4</ecNumber>
    </recommendedName>
</protein>
<dbReference type="InterPro" id="IPR030963">
    <property type="entry name" value="DHQ_synth_fam"/>
</dbReference>
<proteinExistence type="inferred from homology"/>